<dbReference type="EMBL" id="HBUE01044931">
    <property type="protein sequence ID" value="CAG6462160.1"/>
    <property type="molecule type" value="Transcribed_RNA"/>
</dbReference>
<dbReference type="EMBL" id="HBUE01044933">
    <property type="protein sequence ID" value="CAG6462162.1"/>
    <property type="molecule type" value="Transcribed_RNA"/>
</dbReference>
<keyword evidence="2" id="KW-0732">Signal</keyword>
<dbReference type="AlphaFoldDB" id="A0A8D8NEM6"/>
<dbReference type="EMBL" id="HBUE01161939">
    <property type="protein sequence ID" value="CAG6510658.1"/>
    <property type="molecule type" value="Transcribed_RNA"/>
</dbReference>
<sequence>MAGGSSRWHWASIQLVRSSLLLSSRDEVLAELDEQEEEEEVVEEDELEDELDRQDSRNARRPLGSVFSEDTPSTMSEMSVLVGVVTALSGKVVECSDNRWWPFGLMIKCLVDSEIGASIWRRRG</sequence>
<feature type="chain" id="PRO_5036428431" evidence="2">
    <location>
        <begin position="31"/>
        <end position="124"/>
    </location>
</feature>
<feature type="region of interest" description="Disordered" evidence="1">
    <location>
        <begin position="32"/>
        <end position="71"/>
    </location>
</feature>
<dbReference type="EMBL" id="HBUE01267132">
    <property type="protein sequence ID" value="CAG6562062.1"/>
    <property type="molecule type" value="Transcribed_RNA"/>
</dbReference>
<evidence type="ECO:0000313" key="3">
    <source>
        <dbReference type="EMBL" id="CAG6562060.1"/>
    </source>
</evidence>
<reference evidence="3" key="1">
    <citation type="submission" date="2021-05" db="EMBL/GenBank/DDBJ databases">
        <authorList>
            <person name="Alioto T."/>
            <person name="Alioto T."/>
            <person name="Gomez Garrido J."/>
        </authorList>
    </citation>
    <scope>NUCLEOTIDE SEQUENCE</scope>
</reference>
<evidence type="ECO:0000256" key="2">
    <source>
        <dbReference type="SAM" id="SignalP"/>
    </source>
</evidence>
<feature type="signal peptide" evidence="2">
    <location>
        <begin position="1"/>
        <end position="30"/>
    </location>
</feature>
<proteinExistence type="predicted"/>
<dbReference type="EMBL" id="HBUE01161938">
    <property type="protein sequence ID" value="CAG6510656.1"/>
    <property type="molecule type" value="Transcribed_RNA"/>
</dbReference>
<accession>A0A8D8NEM6</accession>
<feature type="compositionally biased region" description="Acidic residues" evidence="1">
    <location>
        <begin position="32"/>
        <end position="52"/>
    </location>
</feature>
<evidence type="ECO:0000256" key="1">
    <source>
        <dbReference type="SAM" id="MobiDB-lite"/>
    </source>
</evidence>
<dbReference type="EMBL" id="HBUE01267131">
    <property type="protein sequence ID" value="CAG6562060.1"/>
    <property type="molecule type" value="Transcribed_RNA"/>
</dbReference>
<protein>
    <submittedName>
        <fullName evidence="3">(northern house mosquito) hypothetical protein</fullName>
    </submittedName>
</protein>
<name>A0A8D8NEM6_CULPI</name>
<organism evidence="3">
    <name type="scientific">Culex pipiens</name>
    <name type="common">House mosquito</name>
    <dbReference type="NCBI Taxonomy" id="7175"/>
    <lineage>
        <taxon>Eukaryota</taxon>
        <taxon>Metazoa</taxon>
        <taxon>Ecdysozoa</taxon>
        <taxon>Arthropoda</taxon>
        <taxon>Hexapoda</taxon>
        <taxon>Insecta</taxon>
        <taxon>Pterygota</taxon>
        <taxon>Neoptera</taxon>
        <taxon>Endopterygota</taxon>
        <taxon>Diptera</taxon>
        <taxon>Nematocera</taxon>
        <taxon>Culicoidea</taxon>
        <taxon>Culicidae</taxon>
        <taxon>Culicinae</taxon>
        <taxon>Culicini</taxon>
        <taxon>Culex</taxon>
        <taxon>Culex</taxon>
    </lineage>
</organism>